<organism evidence="2 3">
    <name type="scientific">Anas platyrhynchos</name>
    <name type="common">Mallard</name>
    <name type="synonym">Anas boschas</name>
    <dbReference type="NCBI Taxonomy" id="8839"/>
    <lineage>
        <taxon>Eukaryota</taxon>
        <taxon>Metazoa</taxon>
        <taxon>Chordata</taxon>
        <taxon>Craniata</taxon>
        <taxon>Vertebrata</taxon>
        <taxon>Euteleostomi</taxon>
        <taxon>Archelosauria</taxon>
        <taxon>Archosauria</taxon>
        <taxon>Dinosauria</taxon>
        <taxon>Saurischia</taxon>
        <taxon>Theropoda</taxon>
        <taxon>Coelurosauria</taxon>
        <taxon>Aves</taxon>
        <taxon>Neognathae</taxon>
        <taxon>Galloanserae</taxon>
        <taxon>Anseriformes</taxon>
        <taxon>Anatidae</taxon>
        <taxon>Anatinae</taxon>
        <taxon>Anas</taxon>
    </lineage>
</organism>
<sequence length="492" mass="53816">MRMGLSSLLAAGGLPGCQPWPWQCGGSVLPHARVPLPAAQHQFMGSTTYGNVVFLKVIPLVLDICGNDGDASHWCDYGNGEFDVKLLCLTAKNVVQLKMLTRGYLVLPNHFWHGLAALQSQCHPKTLGMSLLLFPIRLLVACYRAPHTGLLTPEHIDAYAELEVHFHSGHAGIWVKTRIEFLRERDAQAAERKADDRGDDKVSAEAVRGCGSLPRNVRTKWVRALMTFSGSSTQVQEPTSPREFTERFSTLLWCRFLSQYRCAMYCSLDVQALLRVAAAGEFVFPHLLSVSFTGEVHDNTGSPGPCFLGFLAVLCSLSAHSSLGKAGMQPSPCKLRPVKRALLGCSLPLRSAGLCRSAVSAACQLAPCPALAGTEDEDHAGLQRTQVSSVYPSSIPRCVLDNWTPQFRCPDNTSKGTRICPPTLSTAYPICKSAYLKISYLCESCKKQERIRHKPETTTAFYLIIIAVIQCGSGRAHTSALARRLCAARLMK</sequence>
<gene>
    <name evidence="2" type="ORF">Anapl_16802</name>
</gene>
<name>R0LMB9_ANAPL</name>
<accession>R0LMB9</accession>
<keyword evidence="1" id="KW-0732">Signal</keyword>
<proteinExistence type="predicted"/>
<evidence type="ECO:0000313" key="3">
    <source>
        <dbReference type="Proteomes" id="UP000296049"/>
    </source>
</evidence>
<protein>
    <submittedName>
        <fullName evidence="2">Uncharacterized protein</fullName>
    </submittedName>
</protein>
<reference evidence="3" key="1">
    <citation type="journal article" date="2013" name="Nat. Genet.">
        <title>The duck genome and transcriptome provide insight into an avian influenza virus reservoir species.</title>
        <authorList>
            <person name="Huang Y."/>
            <person name="Li Y."/>
            <person name="Burt D.W."/>
            <person name="Chen H."/>
            <person name="Zhang Y."/>
            <person name="Qian W."/>
            <person name="Kim H."/>
            <person name="Gan S."/>
            <person name="Zhao Y."/>
            <person name="Li J."/>
            <person name="Yi K."/>
            <person name="Feng H."/>
            <person name="Zhu P."/>
            <person name="Li B."/>
            <person name="Liu Q."/>
            <person name="Fairley S."/>
            <person name="Magor K.E."/>
            <person name="Du Z."/>
            <person name="Hu X."/>
            <person name="Goodman L."/>
            <person name="Tafer H."/>
            <person name="Vignal A."/>
            <person name="Lee T."/>
            <person name="Kim K.W."/>
            <person name="Sheng Z."/>
            <person name="An Y."/>
            <person name="Searle S."/>
            <person name="Herrero J."/>
            <person name="Groenen M.A."/>
            <person name="Crooijmans R.P."/>
            <person name="Faraut T."/>
            <person name="Cai Q."/>
            <person name="Webster R.G."/>
            <person name="Aldridge J.R."/>
            <person name="Warren W.C."/>
            <person name="Bartschat S."/>
            <person name="Kehr S."/>
            <person name="Marz M."/>
            <person name="Stadler P.F."/>
            <person name="Smith J."/>
            <person name="Kraus R.H."/>
            <person name="Zhao Y."/>
            <person name="Ren L."/>
            <person name="Fei J."/>
            <person name="Morisson M."/>
            <person name="Kaiser P."/>
            <person name="Griffin D.K."/>
            <person name="Rao M."/>
            <person name="Pitel F."/>
            <person name="Wang J."/>
            <person name="Li N."/>
        </authorList>
    </citation>
    <scope>NUCLEOTIDE SEQUENCE [LARGE SCALE GENOMIC DNA]</scope>
</reference>
<evidence type="ECO:0000313" key="2">
    <source>
        <dbReference type="EMBL" id="EOB06854.1"/>
    </source>
</evidence>
<dbReference type="Proteomes" id="UP000296049">
    <property type="component" value="Unassembled WGS sequence"/>
</dbReference>
<evidence type="ECO:0000256" key="1">
    <source>
        <dbReference type="SAM" id="SignalP"/>
    </source>
</evidence>
<feature type="signal peptide" evidence="1">
    <location>
        <begin position="1"/>
        <end position="19"/>
    </location>
</feature>
<feature type="chain" id="PRO_5004344821" evidence="1">
    <location>
        <begin position="20"/>
        <end position="492"/>
    </location>
</feature>
<dbReference type="EMBL" id="KB742578">
    <property type="protein sequence ID" value="EOB06854.1"/>
    <property type="molecule type" value="Genomic_DNA"/>
</dbReference>
<keyword evidence="3" id="KW-1185">Reference proteome</keyword>
<dbReference type="AlphaFoldDB" id="R0LMB9"/>